<evidence type="ECO:0000313" key="3">
    <source>
        <dbReference type="EnsemblFungi" id="MAPG_04799T0"/>
    </source>
</evidence>
<dbReference type="VEuPathDB" id="FungiDB:MAPG_04799"/>
<dbReference type="AlphaFoldDB" id="A0A0C4DXP5"/>
<reference evidence="4" key="1">
    <citation type="submission" date="2010-05" db="EMBL/GenBank/DDBJ databases">
        <title>The genome sequence of Magnaporthe poae strain ATCC 64411.</title>
        <authorList>
            <person name="Ma L.-J."/>
            <person name="Dead R."/>
            <person name="Young S."/>
            <person name="Zeng Q."/>
            <person name="Koehrsen M."/>
            <person name="Alvarado L."/>
            <person name="Berlin A."/>
            <person name="Chapman S.B."/>
            <person name="Chen Z."/>
            <person name="Freedman E."/>
            <person name="Gellesch M."/>
            <person name="Goldberg J."/>
            <person name="Griggs A."/>
            <person name="Gujja S."/>
            <person name="Heilman E.R."/>
            <person name="Heiman D."/>
            <person name="Hepburn T."/>
            <person name="Howarth C."/>
            <person name="Jen D."/>
            <person name="Larson L."/>
            <person name="Mehta T."/>
            <person name="Neiman D."/>
            <person name="Pearson M."/>
            <person name="Roberts A."/>
            <person name="Saif S."/>
            <person name="Shea T."/>
            <person name="Shenoy N."/>
            <person name="Sisk P."/>
            <person name="Stolte C."/>
            <person name="Sykes S."/>
            <person name="Walk T."/>
            <person name="White J."/>
            <person name="Yandava C."/>
            <person name="Haas B."/>
            <person name="Nusbaum C."/>
            <person name="Birren B."/>
        </authorList>
    </citation>
    <scope>NUCLEOTIDE SEQUENCE [LARGE SCALE GENOMIC DNA]</scope>
    <source>
        <strain evidence="4">ATCC 64411 / 73-15</strain>
    </source>
</reference>
<accession>A0A0C4DXP5</accession>
<reference evidence="2" key="3">
    <citation type="submission" date="2011-03" db="EMBL/GenBank/DDBJ databases">
        <title>Annotation of Magnaporthe poae ATCC 64411.</title>
        <authorList>
            <person name="Ma L.-J."/>
            <person name="Dead R."/>
            <person name="Young S.K."/>
            <person name="Zeng Q."/>
            <person name="Gargeya S."/>
            <person name="Fitzgerald M."/>
            <person name="Haas B."/>
            <person name="Abouelleil A."/>
            <person name="Alvarado L."/>
            <person name="Arachchi H.M."/>
            <person name="Berlin A."/>
            <person name="Brown A."/>
            <person name="Chapman S.B."/>
            <person name="Chen Z."/>
            <person name="Dunbar C."/>
            <person name="Freedman E."/>
            <person name="Gearin G."/>
            <person name="Gellesch M."/>
            <person name="Goldberg J."/>
            <person name="Griggs A."/>
            <person name="Gujja S."/>
            <person name="Heiman D."/>
            <person name="Howarth C."/>
            <person name="Larson L."/>
            <person name="Lui A."/>
            <person name="MacDonald P.J.P."/>
            <person name="Mehta T."/>
            <person name="Montmayeur A."/>
            <person name="Murphy C."/>
            <person name="Neiman D."/>
            <person name="Pearson M."/>
            <person name="Priest M."/>
            <person name="Roberts A."/>
            <person name="Saif S."/>
            <person name="Shea T."/>
            <person name="Shenoy N."/>
            <person name="Sisk P."/>
            <person name="Stolte C."/>
            <person name="Sykes S."/>
            <person name="Yandava C."/>
            <person name="Wortman J."/>
            <person name="Nusbaum C."/>
            <person name="Birren B."/>
        </authorList>
    </citation>
    <scope>NUCLEOTIDE SEQUENCE</scope>
    <source>
        <strain evidence="2">ATCC 64411</strain>
    </source>
</reference>
<evidence type="ECO:0000313" key="2">
    <source>
        <dbReference type="EMBL" id="KLU85779.1"/>
    </source>
</evidence>
<dbReference type="EnsemblFungi" id="MAPG_04799T0">
    <property type="protein sequence ID" value="MAPG_04799T0"/>
    <property type="gene ID" value="MAPG_04799"/>
</dbReference>
<keyword evidence="4" id="KW-1185">Reference proteome</keyword>
<evidence type="ECO:0000256" key="1">
    <source>
        <dbReference type="SAM" id="MobiDB-lite"/>
    </source>
</evidence>
<dbReference type="EMBL" id="ADBL01001123">
    <property type="status" value="NOT_ANNOTATED_CDS"/>
    <property type="molecule type" value="Genomic_DNA"/>
</dbReference>
<proteinExistence type="predicted"/>
<sequence>MVDLLQGRNLGEWVRMSRMHLIACESVDLRGLCLCRDVDNHLFQDTGRLAWYQGAGDKAVEAWRAHEARTLQAFMHPLLAEVINLQSGRRRLLATRTAAESEDVAMEDAPDGAESQGSSRGIVQHPRHGGLLRAADYLASGTLGDRAESVLVPATERLAVSHMPRAQVPTTSEPLNPRPEKPSTGVEFEQWLLELWADRGTQAQLALLKPRGQEALRELEAKLDARDEELSKHWKTTSEDEAEE</sequence>
<organism evidence="3 4">
    <name type="scientific">Magnaporthiopsis poae (strain ATCC 64411 / 73-15)</name>
    <name type="common">Kentucky bluegrass fungus</name>
    <name type="synonym">Magnaporthe poae</name>
    <dbReference type="NCBI Taxonomy" id="644358"/>
    <lineage>
        <taxon>Eukaryota</taxon>
        <taxon>Fungi</taxon>
        <taxon>Dikarya</taxon>
        <taxon>Ascomycota</taxon>
        <taxon>Pezizomycotina</taxon>
        <taxon>Sordariomycetes</taxon>
        <taxon>Sordariomycetidae</taxon>
        <taxon>Magnaporthales</taxon>
        <taxon>Magnaporthaceae</taxon>
        <taxon>Magnaporthiopsis</taxon>
    </lineage>
</organism>
<dbReference type="EMBL" id="GL876968">
    <property type="protein sequence ID" value="KLU85779.1"/>
    <property type="molecule type" value="Genomic_DNA"/>
</dbReference>
<feature type="region of interest" description="Disordered" evidence="1">
    <location>
        <begin position="98"/>
        <end position="125"/>
    </location>
</feature>
<reference evidence="2" key="2">
    <citation type="submission" date="2010-05" db="EMBL/GenBank/DDBJ databases">
        <title>The Genome Sequence of Magnaporthe poae strain ATCC 64411.</title>
        <authorList>
            <consortium name="The Broad Institute Genome Sequencing Platform"/>
            <consortium name="Broad Institute Genome Sequencing Center for Infectious Disease"/>
            <person name="Ma L.-J."/>
            <person name="Dead R."/>
            <person name="Young S."/>
            <person name="Zeng Q."/>
            <person name="Koehrsen M."/>
            <person name="Alvarado L."/>
            <person name="Berlin A."/>
            <person name="Chapman S.B."/>
            <person name="Chen Z."/>
            <person name="Freedman E."/>
            <person name="Gellesch M."/>
            <person name="Goldberg J."/>
            <person name="Griggs A."/>
            <person name="Gujja S."/>
            <person name="Heilman E.R."/>
            <person name="Heiman D."/>
            <person name="Hepburn T."/>
            <person name="Howarth C."/>
            <person name="Jen D."/>
            <person name="Larson L."/>
            <person name="Mehta T."/>
            <person name="Neiman D."/>
            <person name="Pearson M."/>
            <person name="Roberts A."/>
            <person name="Saif S."/>
            <person name="Shea T."/>
            <person name="Shenoy N."/>
            <person name="Sisk P."/>
            <person name="Stolte C."/>
            <person name="Sykes S."/>
            <person name="Walk T."/>
            <person name="White J."/>
            <person name="Yandava C."/>
            <person name="Haas B."/>
            <person name="Nusbaum C."/>
            <person name="Birren B."/>
        </authorList>
    </citation>
    <scope>NUCLEOTIDE SEQUENCE</scope>
    <source>
        <strain evidence="2">ATCC 64411</strain>
    </source>
</reference>
<dbReference type="Proteomes" id="UP000011715">
    <property type="component" value="Unassembled WGS sequence"/>
</dbReference>
<name>A0A0C4DXP5_MAGP6</name>
<dbReference type="eggNOG" id="ENOG502RND3">
    <property type="taxonomic scope" value="Eukaryota"/>
</dbReference>
<gene>
    <name evidence="2" type="ORF">MAPG_04799</name>
</gene>
<protein>
    <submittedName>
        <fullName evidence="2 3">Uncharacterized protein</fullName>
    </submittedName>
</protein>
<feature type="compositionally biased region" description="Acidic residues" evidence="1">
    <location>
        <begin position="100"/>
        <end position="111"/>
    </location>
</feature>
<dbReference type="OrthoDB" id="10643779at2759"/>
<reference evidence="3" key="4">
    <citation type="journal article" date="2015" name="G3 (Bethesda)">
        <title>Genome sequences of three phytopathogenic species of the Magnaporthaceae family of fungi.</title>
        <authorList>
            <person name="Okagaki L.H."/>
            <person name="Nunes C.C."/>
            <person name="Sailsbery J."/>
            <person name="Clay B."/>
            <person name="Brown D."/>
            <person name="John T."/>
            <person name="Oh Y."/>
            <person name="Young N."/>
            <person name="Fitzgerald M."/>
            <person name="Haas B.J."/>
            <person name="Zeng Q."/>
            <person name="Young S."/>
            <person name="Adiconis X."/>
            <person name="Fan L."/>
            <person name="Levin J.Z."/>
            <person name="Mitchell T.K."/>
            <person name="Okubara P.A."/>
            <person name="Farman M.L."/>
            <person name="Kohn L.M."/>
            <person name="Birren B."/>
            <person name="Ma L.-J."/>
            <person name="Dean R.A."/>
        </authorList>
    </citation>
    <scope>NUCLEOTIDE SEQUENCE</scope>
    <source>
        <strain evidence="3">ATCC 64411 / 73-15</strain>
    </source>
</reference>
<reference evidence="3" key="5">
    <citation type="submission" date="2015-06" db="UniProtKB">
        <authorList>
            <consortium name="EnsemblFungi"/>
        </authorList>
    </citation>
    <scope>IDENTIFICATION</scope>
    <source>
        <strain evidence="3">ATCC 64411</strain>
    </source>
</reference>
<evidence type="ECO:0000313" key="4">
    <source>
        <dbReference type="Proteomes" id="UP000011715"/>
    </source>
</evidence>